<dbReference type="InterPro" id="IPR029063">
    <property type="entry name" value="SAM-dependent_MTases_sf"/>
</dbReference>
<dbReference type="AlphaFoldDB" id="A0A2W4JQ64"/>
<comment type="similarity">
    <text evidence="2">Belongs to the methyltransferase superfamily. L-isoaspartyl/D-aspartyl protein methyltransferase family.</text>
</comment>
<evidence type="ECO:0000256" key="6">
    <source>
        <dbReference type="ARBA" id="ARBA00022603"/>
    </source>
</evidence>
<evidence type="ECO:0000256" key="4">
    <source>
        <dbReference type="ARBA" id="ARBA00013346"/>
    </source>
</evidence>
<evidence type="ECO:0000313" key="13">
    <source>
        <dbReference type="EMBL" id="MFO7191145.1"/>
    </source>
</evidence>
<reference evidence="13" key="4">
    <citation type="submission" date="2023-08" db="EMBL/GenBank/DDBJ databases">
        <authorList>
            <person name="Guima S.E.S."/>
            <person name="Martins L.F."/>
            <person name="Silva A.M."/>
            <person name="Setubal J.C."/>
        </authorList>
    </citation>
    <scope>NUCLEOTIDE SEQUENCE</scope>
    <source>
        <strain evidence="13">ZC4RG45</strain>
    </source>
</reference>
<keyword evidence="7 14" id="KW-0808">Transferase</keyword>
<dbReference type="CDD" id="cd02440">
    <property type="entry name" value="AdoMet_MTases"/>
    <property type="match status" value="1"/>
</dbReference>
<keyword evidence="5" id="KW-0963">Cytoplasm</keyword>
<evidence type="ECO:0000256" key="9">
    <source>
        <dbReference type="ARBA" id="ARBA00030757"/>
    </source>
</evidence>
<comment type="subcellular location">
    <subcellularLocation>
        <location evidence="1">Cytoplasm</location>
    </subcellularLocation>
</comment>
<keyword evidence="8" id="KW-0949">S-adenosyl-L-methionine</keyword>
<dbReference type="NCBIfam" id="TIGR04364">
    <property type="entry name" value="methyltran_FxLD"/>
    <property type="match status" value="1"/>
</dbReference>
<dbReference type="PANTHER" id="PTHR11579:SF0">
    <property type="entry name" value="PROTEIN-L-ISOASPARTATE(D-ASPARTATE) O-METHYLTRANSFERASE"/>
    <property type="match status" value="1"/>
</dbReference>
<feature type="region of interest" description="Disordered" evidence="12">
    <location>
        <begin position="397"/>
        <end position="418"/>
    </location>
</feature>
<reference evidence="13 15" key="3">
    <citation type="journal article" date="2021" name="BMC Genomics">
        <title>Genome-resolved metagenome and metatranscriptome analyses of thermophilic composting reveal key bacterial players and their metabolic interactions.</title>
        <authorList>
            <person name="Braga L.P.P."/>
            <person name="Pereira R.V."/>
            <person name="Martins L.F."/>
            <person name="Moura L.M.S."/>
            <person name="Sanchez F.B."/>
            <person name="Patane J.S.L."/>
            <person name="da Silva A.M."/>
            <person name="Setubal J.C."/>
        </authorList>
    </citation>
    <scope>NUCLEOTIDE SEQUENCE [LARGE SCALE GENOMIC DNA]</scope>
    <source>
        <strain evidence="13">ZC4RG45</strain>
    </source>
</reference>
<dbReference type="EC" id="2.1.1.77" evidence="3"/>
<evidence type="ECO:0000313" key="15">
    <source>
        <dbReference type="Proteomes" id="UP000249324"/>
    </source>
</evidence>
<evidence type="ECO:0000256" key="3">
    <source>
        <dbReference type="ARBA" id="ARBA00011890"/>
    </source>
</evidence>
<dbReference type="SUPFAM" id="SSF53335">
    <property type="entry name" value="S-adenosyl-L-methionine-dependent methyltransferases"/>
    <property type="match status" value="1"/>
</dbReference>
<dbReference type="Gene3D" id="3.40.50.150">
    <property type="entry name" value="Vaccinia Virus protein VP39"/>
    <property type="match status" value="1"/>
</dbReference>
<reference evidence="13" key="1">
    <citation type="submission" date="2018-05" db="EMBL/GenBank/DDBJ databases">
        <authorList>
            <person name="Moura L."/>
            <person name="Setubal J.C."/>
        </authorList>
    </citation>
    <scope>NUCLEOTIDE SEQUENCE</scope>
    <source>
        <strain evidence="13">ZC4RG45</strain>
    </source>
</reference>
<sequence>MVAKWASVGSPHPRPVDQAALDTSLRLAHPSQIELFEAIRRASGSKIDREHVTMSMPTPRVIPPRVASPSWTMTNSSSSKPEDLRDRMVDRIRRAGFMPSERVEQAMRTVPRHLFVPAVSAADAYADRPVIVKSGPTHPLSSVSMPTVVAIMLGQLDPQPGDNVLEIGAGAGYNAALLAELVGPTGAVTTVDIDPDVTAHARSALTATGYDHVRVITADGALGAPEHAPFDKIIVTVGPWDLPPAWFDQLAVGGRLVVPLQWRGQTRSIAFTRHADHLRAADSQPCAFIPMIGLVPNGERSADIADGVTVFWDDDQQIDPGALRPAATSPGTTLWSGVAVTSYQTVDGIWLWLTVTEPNTCRLAATDEAIARGPIDPIFPAVTPAIADGDSFGYLTKTRRPSHNGQRRYELGATGHGPRGPQLAERLVTVIRRWNLDRAAQPVVTAWPAGTRPSATGRVIPKRHTTLVLEGG</sequence>
<dbReference type="InterPro" id="IPR027573">
    <property type="entry name" value="Methyltran_FxLD"/>
</dbReference>
<dbReference type="Proteomes" id="UP000249324">
    <property type="component" value="Unassembled WGS sequence"/>
</dbReference>
<protein>
    <recommendedName>
        <fullName evidence="4">Protein-L-isoaspartate O-methyltransferase</fullName>
        <ecNumber evidence="3">2.1.1.77</ecNumber>
    </recommendedName>
    <alternativeName>
        <fullName evidence="11">L-isoaspartyl protein carboxyl methyltransferase</fullName>
    </alternativeName>
    <alternativeName>
        <fullName evidence="9">Protein L-isoaspartyl methyltransferase</fullName>
    </alternativeName>
    <alternativeName>
        <fullName evidence="10">Protein-beta-aspartate methyltransferase</fullName>
    </alternativeName>
</protein>
<evidence type="ECO:0000256" key="2">
    <source>
        <dbReference type="ARBA" id="ARBA00005369"/>
    </source>
</evidence>
<gene>
    <name evidence="14" type="primary">fxlM</name>
    <name evidence="13" type="ORF">DIU77_002740</name>
    <name evidence="14" type="ORF">DIU77_01415</name>
</gene>
<evidence type="ECO:0000256" key="8">
    <source>
        <dbReference type="ARBA" id="ARBA00022691"/>
    </source>
</evidence>
<evidence type="ECO:0000256" key="11">
    <source>
        <dbReference type="ARBA" id="ARBA00031350"/>
    </source>
</evidence>
<dbReference type="Pfam" id="PF01135">
    <property type="entry name" value="PCMT"/>
    <property type="match status" value="1"/>
</dbReference>
<organism evidence="14">
    <name type="scientific">Thermocrispum agreste</name>
    <dbReference type="NCBI Taxonomy" id="37925"/>
    <lineage>
        <taxon>Bacteria</taxon>
        <taxon>Bacillati</taxon>
        <taxon>Actinomycetota</taxon>
        <taxon>Actinomycetes</taxon>
        <taxon>Pseudonocardiales</taxon>
        <taxon>Pseudonocardiaceae</taxon>
        <taxon>Thermocrispum</taxon>
    </lineage>
</organism>
<feature type="compositionally biased region" description="Low complexity" evidence="12">
    <location>
        <begin position="68"/>
        <end position="79"/>
    </location>
</feature>
<evidence type="ECO:0000313" key="14">
    <source>
        <dbReference type="EMBL" id="PZN01205.1"/>
    </source>
</evidence>
<evidence type="ECO:0000256" key="1">
    <source>
        <dbReference type="ARBA" id="ARBA00004496"/>
    </source>
</evidence>
<dbReference type="PANTHER" id="PTHR11579">
    <property type="entry name" value="PROTEIN-L-ISOASPARTATE O-METHYLTRANSFERASE"/>
    <property type="match status" value="1"/>
</dbReference>
<evidence type="ECO:0000256" key="7">
    <source>
        <dbReference type="ARBA" id="ARBA00022679"/>
    </source>
</evidence>
<proteinExistence type="inferred from homology"/>
<dbReference type="EMBL" id="QGUI01000029">
    <property type="protein sequence ID" value="PZN01205.1"/>
    <property type="molecule type" value="Genomic_DNA"/>
</dbReference>
<dbReference type="InterPro" id="IPR000682">
    <property type="entry name" value="PCMT"/>
</dbReference>
<accession>A0A2W4JQ64</accession>
<name>A0A2W4JQ64_9PSEU</name>
<keyword evidence="6 14" id="KW-0489">Methyltransferase</keyword>
<evidence type="ECO:0000256" key="5">
    <source>
        <dbReference type="ARBA" id="ARBA00022490"/>
    </source>
</evidence>
<comment type="caution">
    <text evidence="14">The sequence shown here is derived from an EMBL/GenBank/DDBJ whole genome shotgun (WGS) entry which is preliminary data.</text>
</comment>
<feature type="region of interest" description="Disordered" evidence="12">
    <location>
        <begin position="57"/>
        <end position="83"/>
    </location>
</feature>
<dbReference type="GO" id="GO:0005737">
    <property type="term" value="C:cytoplasm"/>
    <property type="evidence" value="ECO:0007669"/>
    <property type="project" value="UniProtKB-SubCell"/>
</dbReference>
<dbReference type="STRING" id="1111738.GCA_000427905_03612"/>
<evidence type="ECO:0000256" key="10">
    <source>
        <dbReference type="ARBA" id="ARBA00031323"/>
    </source>
</evidence>
<evidence type="ECO:0000256" key="12">
    <source>
        <dbReference type="SAM" id="MobiDB-lite"/>
    </source>
</evidence>
<dbReference type="GO" id="GO:0004719">
    <property type="term" value="F:protein-L-isoaspartate (D-aspartate) O-methyltransferase activity"/>
    <property type="evidence" value="ECO:0007669"/>
    <property type="project" value="UniProtKB-EC"/>
</dbReference>
<dbReference type="GO" id="GO:0032259">
    <property type="term" value="P:methylation"/>
    <property type="evidence" value="ECO:0007669"/>
    <property type="project" value="UniProtKB-KW"/>
</dbReference>
<feature type="compositionally biased region" description="Basic residues" evidence="12">
    <location>
        <begin position="397"/>
        <end position="406"/>
    </location>
</feature>
<dbReference type="EMBL" id="QGUI02000017">
    <property type="protein sequence ID" value="MFO7191145.1"/>
    <property type="molecule type" value="Genomic_DNA"/>
</dbReference>
<reference evidence="14" key="2">
    <citation type="submission" date="2018-05" db="EMBL/GenBank/DDBJ databases">
        <authorList>
            <person name="Lanie J.A."/>
            <person name="Ng W.-L."/>
            <person name="Kazmierczak K.M."/>
            <person name="Andrzejewski T.M."/>
            <person name="Davidsen T.M."/>
            <person name="Wayne K.J."/>
            <person name="Tettelin H."/>
            <person name="Glass J.I."/>
            <person name="Rusch D."/>
            <person name="Podicherti R."/>
            <person name="Tsui H.-C.T."/>
            <person name="Winkler M.E."/>
        </authorList>
    </citation>
    <scope>NUCLEOTIDE SEQUENCE</scope>
    <source>
        <strain evidence="14">ZC4RG45</strain>
    </source>
</reference>